<evidence type="ECO:0000259" key="4">
    <source>
        <dbReference type="Pfam" id="PF04542"/>
    </source>
</evidence>
<feature type="domain" description="RNA polymerase sigma-70 region 2" evidence="4">
    <location>
        <begin position="24"/>
        <end position="87"/>
    </location>
</feature>
<keyword evidence="2" id="KW-1133">Transmembrane helix</keyword>
<gene>
    <name evidence="5" type="ORF">OG477_41975</name>
</gene>
<dbReference type="CDD" id="cd05379">
    <property type="entry name" value="CAP_bacterial"/>
    <property type="match status" value="1"/>
</dbReference>
<dbReference type="InterPro" id="IPR014044">
    <property type="entry name" value="CAP_dom"/>
</dbReference>
<proteinExistence type="predicted"/>
<feature type="domain" description="SCP" evidence="3">
    <location>
        <begin position="417"/>
        <end position="531"/>
    </location>
</feature>
<keyword evidence="2" id="KW-0472">Membrane</keyword>
<dbReference type="Gene3D" id="3.40.33.10">
    <property type="entry name" value="CAP"/>
    <property type="match status" value="1"/>
</dbReference>
<dbReference type="SUPFAM" id="SSF55797">
    <property type="entry name" value="PR-1-like"/>
    <property type="match status" value="1"/>
</dbReference>
<dbReference type="EMBL" id="CP108140">
    <property type="protein sequence ID" value="WTP91452.1"/>
    <property type="molecule type" value="Genomic_DNA"/>
</dbReference>
<dbReference type="GO" id="GO:0006352">
    <property type="term" value="P:DNA-templated transcription initiation"/>
    <property type="evidence" value="ECO:0007669"/>
    <property type="project" value="InterPro"/>
</dbReference>
<organism evidence="5">
    <name type="scientific">Streptomyces sp. NBC_00180</name>
    <dbReference type="NCBI Taxonomy" id="2903632"/>
    <lineage>
        <taxon>Bacteria</taxon>
        <taxon>Bacillati</taxon>
        <taxon>Actinomycetota</taxon>
        <taxon>Actinomycetes</taxon>
        <taxon>Kitasatosporales</taxon>
        <taxon>Streptomycetaceae</taxon>
        <taxon>Streptomyces</taxon>
    </lineage>
</organism>
<protein>
    <submittedName>
        <fullName evidence="5">Sigma-70 family RNA polymerase sigma factor</fullName>
    </submittedName>
</protein>
<dbReference type="InterPro" id="IPR035940">
    <property type="entry name" value="CAP_sf"/>
</dbReference>
<dbReference type="PANTHER" id="PTHR31157">
    <property type="entry name" value="SCP DOMAIN-CONTAINING PROTEIN"/>
    <property type="match status" value="1"/>
</dbReference>
<dbReference type="NCBIfam" id="TIGR02937">
    <property type="entry name" value="sigma70-ECF"/>
    <property type="match status" value="1"/>
</dbReference>
<dbReference type="Pfam" id="PF04542">
    <property type="entry name" value="Sigma70_r2"/>
    <property type="match status" value="1"/>
</dbReference>
<dbReference type="InterPro" id="IPR007627">
    <property type="entry name" value="RNA_pol_sigma70_r2"/>
</dbReference>
<sequence length="534" mass="57015">MHTQLEVELVRAAQNGDAQAQEELVTMHLPLVYNVIGRALNGRPDTDDLVQDTVLRAMVGFSALPSAGSFRSWVVAIAMNRVRAYRQDHHTHREGCEGTGLEAARELDDPSADFVTLTVTHLKLSGQHLETAEASRWLEGEDQDLLSLWWLECSGELTRAEVAQALELSAQHTAVRVQRMKAHLESARVVVQVLQATTPCPELYETLRTWNGERSSLWRRQISRHAESCRRCSELQRGMSPPEGLLAGLALVPPSAALTAATRELTTQVVASVPLHSTGSAVASSRGPRSDRLQTRRRQFRRRAAVAGVVVALAASGVALYVFLHPGGSASSGNHISDAELPVVSPSPTVSRTPSPPVSRSASAKPSVSRSSISAPRPSAPTPEAPPSTQQPAVPAPAPESAPDNGGASGEEGQVIALVNKERTAAGCSPVTSNAQLADAAVNHSNDMAERGFFDHVSPDGTDPGDRITAAGYKWSTYGENIARGQQTAAEVMDGWMNSPGHRANILNCSFKEIGIGIHDGAGGPWWTQAFGAR</sequence>
<evidence type="ECO:0000259" key="3">
    <source>
        <dbReference type="Pfam" id="PF00188"/>
    </source>
</evidence>
<accession>A0AAU1I8G7</accession>
<dbReference type="Gene3D" id="1.10.1740.10">
    <property type="match status" value="1"/>
</dbReference>
<dbReference type="Pfam" id="PF00188">
    <property type="entry name" value="CAP"/>
    <property type="match status" value="1"/>
</dbReference>
<dbReference type="AlphaFoldDB" id="A0AAU1I8G7"/>
<dbReference type="SUPFAM" id="SSF88946">
    <property type="entry name" value="Sigma2 domain of RNA polymerase sigma factors"/>
    <property type="match status" value="1"/>
</dbReference>
<keyword evidence="2" id="KW-0812">Transmembrane</keyword>
<evidence type="ECO:0000256" key="1">
    <source>
        <dbReference type="SAM" id="MobiDB-lite"/>
    </source>
</evidence>
<feature type="transmembrane region" description="Helical" evidence="2">
    <location>
        <begin position="304"/>
        <end position="324"/>
    </location>
</feature>
<reference evidence="5" key="1">
    <citation type="submission" date="2022-10" db="EMBL/GenBank/DDBJ databases">
        <title>The complete genomes of actinobacterial strains from the NBC collection.</title>
        <authorList>
            <person name="Joergensen T.S."/>
            <person name="Alvarez Arevalo M."/>
            <person name="Sterndorff E.B."/>
            <person name="Faurdal D."/>
            <person name="Vuksanovic O."/>
            <person name="Mourched A.-S."/>
            <person name="Charusanti P."/>
            <person name="Shaw S."/>
            <person name="Blin K."/>
            <person name="Weber T."/>
        </authorList>
    </citation>
    <scope>NUCLEOTIDE SEQUENCE</scope>
    <source>
        <strain evidence="5">NBC 00180</strain>
    </source>
</reference>
<name>A0AAU1I8G7_9ACTN</name>
<evidence type="ECO:0000313" key="5">
    <source>
        <dbReference type="EMBL" id="WTP91452.1"/>
    </source>
</evidence>
<dbReference type="GO" id="GO:0003700">
    <property type="term" value="F:DNA-binding transcription factor activity"/>
    <property type="evidence" value="ECO:0007669"/>
    <property type="project" value="InterPro"/>
</dbReference>
<evidence type="ECO:0000256" key="2">
    <source>
        <dbReference type="SAM" id="Phobius"/>
    </source>
</evidence>
<dbReference type="InterPro" id="IPR013325">
    <property type="entry name" value="RNA_pol_sigma_r2"/>
</dbReference>
<feature type="region of interest" description="Disordered" evidence="1">
    <location>
        <begin position="343"/>
        <end position="411"/>
    </location>
</feature>
<dbReference type="PANTHER" id="PTHR31157:SF1">
    <property type="entry name" value="SCP DOMAIN-CONTAINING PROTEIN"/>
    <property type="match status" value="1"/>
</dbReference>
<feature type="compositionally biased region" description="Low complexity" evidence="1">
    <location>
        <begin position="343"/>
        <end position="377"/>
    </location>
</feature>
<dbReference type="InterPro" id="IPR014284">
    <property type="entry name" value="RNA_pol_sigma-70_dom"/>
</dbReference>